<dbReference type="Pfam" id="PF02557">
    <property type="entry name" value="VanY"/>
    <property type="match status" value="1"/>
</dbReference>
<keyword evidence="3" id="KW-0378">Hydrolase</keyword>
<evidence type="ECO:0000256" key="1">
    <source>
        <dbReference type="SAM" id="Phobius"/>
    </source>
</evidence>
<dbReference type="GO" id="GO:0006508">
    <property type="term" value="P:proteolysis"/>
    <property type="evidence" value="ECO:0007669"/>
    <property type="project" value="InterPro"/>
</dbReference>
<evidence type="ECO:0000313" key="4">
    <source>
        <dbReference type="Proteomes" id="UP000033815"/>
    </source>
</evidence>
<dbReference type="PANTHER" id="PTHR34385">
    <property type="entry name" value="D-ALANYL-D-ALANINE CARBOXYPEPTIDASE"/>
    <property type="match status" value="1"/>
</dbReference>
<evidence type="ECO:0000259" key="2">
    <source>
        <dbReference type="Pfam" id="PF02557"/>
    </source>
</evidence>
<protein>
    <submittedName>
        <fullName evidence="3">Serine-type D-Ala-D-Ala carboxypeptidase</fullName>
    </submittedName>
</protein>
<dbReference type="GO" id="GO:0004180">
    <property type="term" value="F:carboxypeptidase activity"/>
    <property type="evidence" value="ECO:0007669"/>
    <property type="project" value="UniProtKB-KW"/>
</dbReference>
<dbReference type="PANTHER" id="PTHR34385:SF1">
    <property type="entry name" value="PEPTIDOGLYCAN L-ALANYL-D-GLUTAMATE ENDOPEPTIDASE CWLK"/>
    <property type="match status" value="1"/>
</dbReference>
<dbReference type="EMBL" id="LCHP01000004">
    <property type="protein sequence ID" value="KKT36824.1"/>
    <property type="molecule type" value="Genomic_DNA"/>
</dbReference>
<name>A0A837II15_9BACT</name>
<comment type="caution">
    <text evidence="3">The sequence shown here is derived from an EMBL/GenBank/DDBJ whole genome shotgun (WGS) entry which is preliminary data.</text>
</comment>
<reference evidence="3 4" key="1">
    <citation type="journal article" date="2015" name="Nature">
        <title>rRNA introns, odd ribosomes, and small enigmatic genomes across a large radiation of phyla.</title>
        <authorList>
            <person name="Brown C.T."/>
            <person name="Hug L.A."/>
            <person name="Thomas B.C."/>
            <person name="Sharon I."/>
            <person name="Castelle C.J."/>
            <person name="Singh A."/>
            <person name="Wilkins M.J."/>
            <person name="Williams K.H."/>
            <person name="Banfield J.F."/>
        </authorList>
    </citation>
    <scope>NUCLEOTIDE SEQUENCE [LARGE SCALE GENOMIC DNA]</scope>
</reference>
<dbReference type="InterPro" id="IPR009045">
    <property type="entry name" value="Zn_M74/Hedgehog-like"/>
</dbReference>
<sequence length="297" mass="33988">MNTQTLNKINILLALLALGVIGYLGYQNYTLNQTRIALEIELENTKQDFVSTTEKLSGDIEAFRNLLITTQGEKVTAEQETRRQQELLDGMTNTLGLYQKLATTDRELLAKYSKVYFLNELYTPKLSITIPTSYTLEPEKEKMISAEVWPFLKQMLDDAQATSTDLKIISAFRSFDTQSTLKSAYKVTFGSGASTFSADQGYSEHQLGTTVDFTTTKLGTNNLTFEKTSGYKWLTENAYKYGFILSYPKGNAYYIFEPWHWRFVGKGLALRLHDEGKNFYDLSQRDINEYLLTIFQH</sequence>
<accession>A0A837II15</accession>
<dbReference type="AlphaFoldDB" id="A0A837II15"/>
<dbReference type="InterPro" id="IPR052179">
    <property type="entry name" value="DD-CPase-like"/>
</dbReference>
<dbReference type="Gene3D" id="3.30.1380.10">
    <property type="match status" value="1"/>
</dbReference>
<dbReference type="SUPFAM" id="SSF55166">
    <property type="entry name" value="Hedgehog/DD-peptidase"/>
    <property type="match status" value="1"/>
</dbReference>
<keyword evidence="1" id="KW-1133">Transmembrane helix</keyword>
<dbReference type="InterPro" id="IPR003709">
    <property type="entry name" value="VanY-like_core_dom"/>
</dbReference>
<keyword evidence="1" id="KW-0472">Membrane</keyword>
<organism evidence="3 4">
    <name type="scientific">Candidatus Nomurabacteria bacterium GW2011_GWB1_44_12</name>
    <dbReference type="NCBI Taxonomy" id="1618748"/>
    <lineage>
        <taxon>Bacteria</taxon>
        <taxon>Candidatus Nomuraibacteriota</taxon>
    </lineage>
</organism>
<keyword evidence="3" id="KW-0645">Protease</keyword>
<dbReference type="Proteomes" id="UP000033815">
    <property type="component" value="Unassembled WGS sequence"/>
</dbReference>
<keyword evidence="1" id="KW-0812">Transmembrane</keyword>
<dbReference type="InterPro" id="IPR058193">
    <property type="entry name" value="VanY/YodJ_core_dom"/>
</dbReference>
<evidence type="ECO:0000313" key="3">
    <source>
        <dbReference type="EMBL" id="KKT36824.1"/>
    </source>
</evidence>
<feature type="domain" description="D-alanyl-D-alanine carboxypeptidase-like core" evidence="2">
    <location>
        <begin position="144"/>
        <end position="266"/>
    </location>
</feature>
<feature type="transmembrane region" description="Helical" evidence="1">
    <location>
        <begin position="9"/>
        <end position="26"/>
    </location>
</feature>
<gene>
    <name evidence="3" type="ORF">UW25_C0004G0152</name>
</gene>
<proteinExistence type="predicted"/>
<keyword evidence="3" id="KW-0121">Carboxypeptidase</keyword>
<dbReference type="CDD" id="cd14852">
    <property type="entry name" value="LD-carboxypeptidase"/>
    <property type="match status" value="1"/>
</dbReference>